<dbReference type="InterPro" id="IPR029058">
    <property type="entry name" value="AB_hydrolase_fold"/>
</dbReference>
<proteinExistence type="predicted"/>
<feature type="region of interest" description="Disordered" evidence="1">
    <location>
        <begin position="399"/>
        <end position="444"/>
    </location>
</feature>
<evidence type="ECO:0000313" key="3">
    <source>
        <dbReference type="EMBL" id="CEH17758.1"/>
    </source>
</evidence>
<dbReference type="PANTHER" id="PTHR35560">
    <property type="entry name" value="BLL0132 PROTEIN"/>
    <property type="match status" value="1"/>
</dbReference>
<dbReference type="AlphaFoldDB" id="A0A0P1BPV7"/>
<dbReference type="STRING" id="401625.A0A0P1BPV7"/>
<feature type="compositionally biased region" description="Polar residues" evidence="1">
    <location>
        <begin position="417"/>
        <end position="435"/>
    </location>
</feature>
<keyword evidence="2" id="KW-0732">Signal</keyword>
<name>A0A0P1BPV7_9BASI</name>
<dbReference type="EMBL" id="CCYA01000265">
    <property type="protein sequence ID" value="CEH17758.1"/>
    <property type="molecule type" value="Genomic_DNA"/>
</dbReference>
<keyword evidence="4" id="KW-1185">Reference proteome</keyword>
<accession>A0A0P1BPV7</accession>
<feature type="chain" id="PRO_5006059741" evidence="2">
    <location>
        <begin position="19"/>
        <end position="472"/>
    </location>
</feature>
<evidence type="ECO:0000313" key="4">
    <source>
        <dbReference type="Proteomes" id="UP000054845"/>
    </source>
</evidence>
<dbReference type="Gene3D" id="3.40.50.1820">
    <property type="entry name" value="alpha/beta hydrolase"/>
    <property type="match status" value="1"/>
</dbReference>
<feature type="signal peptide" evidence="2">
    <location>
        <begin position="1"/>
        <end position="18"/>
    </location>
</feature>
<evidence type="ECO:0000256" key="2">
    <source>
        <dbReference type="SAM" id="SignalP"/>
    </source>
</evidence>
<protein>
    <submittedName>
        <fullName evidence="3">Uncharacterized protein</fullName>
    </submittedName>
</protein>
<dbReference type="Proteomes" id="UP000054845">
    <property type="component" value="Unassembled WGS sequence"/>
</dbReference>
<evidence type="ECO:0000256" key="1">
    <source>
        <dbReference type="SAM" id="MobiDB-lite"/>
    </source>
</evidence>
<reference evidence="3 4" key="1">
    <citation type="submission" date="2014-09" db="EMBL/GenBank/DDBJ databases">
        <authorList>
            <person name="Magalhaes I.L.F."/>
            <person name="Oliveira U."/>
            <person name="Santos F.R."/>
            <person name="Vidigal T.H.D.A."/>
            <person name="Brescovit A.D."/>
            <person name="Santos A.J."/>
        </authorList>
    </citation>
    <scope>NUCLEOTIDE SEQUENCE [LARGE SCALE GENOMIC DNA]</scope>
</reference>
<organism evidence="3 4">
    <name type="scientific">Ceraceosorus bombacis</name>
    <dbReference type="NCBI Taxonomy" id="401625"/>
    <lineage>
        <taxon>Eukaryota</taxon>
        <taxon>Fungi</taxon>
        <taxon>Dikarya</taxon>
        <taxon>Basidiomycota</taxon>
        <taxon>Ustilaginomycotina</taxon>
        <taxon>Exobasidiomycetes</taxon>
        <taxon>Ceraceosorales</taxon>
        <taxon>Ceraceosoraceae</taxon>
        <taxon>Ceraceosorus</taxon>
    </lineage>
</organism>
<dbReference type="OrthoDB" id="5985073at2759"/>
<sequence>MFARSLTALLLLSSLVVAFAGSASAHASGVKVERHAARNARLSKRGEGGWGLVEQANGTRTSNIPVRGGQYELYAWTRDNVTEDAYKNLKRIVFTTHGMGRDPWNYLLHTQIALTAAVDAGLPVQDGEMGLWAPSYWNQMDDPVANRTDTNWLFWYRNEWEDGHNSILPEGSNVSSFEVLDNVLAYFGNRTIFPNVDSIVLASHSMGAQMMQRYALLGNMPDIEPEVHFVVGNPGAYLYIDDQRPVGAGGAMPLDNCSDWNAYKFGLNKVSDELTYGVPIPNKDLLWQRYQQRNVHYMIGQLDDGRGANISCPAYVQGDAHRTRGALFHAYLEHLGGFPASHTLDYVDCTHDDQCVFSSPQGQQRLFLQSKKAGQDMPSYIPQGPYNNLFQGPVQFATSDGEASRMPDGTAFVPTSFRATNSASPGDSKGSTGSQGNASGKSSGALSSMSANPFFSTMAALALVALASLITL</sequence>
<dbReference type="PANTHER" id="PTHR35560:SF3">
    <property type="entry name" value="PEPTIDASE S9 PROLYL OLIGOPEPTIDASE CATALYTIC DOMAIN-CONTAINING PROTEIN"/>
    <property type="match status" value="1"/>
</dbReference>